<dbReference type="InterPro" id="IPR002355">
    <property type="entry name" value="Cu_oxidase_Cu_BS"/>
</dbReference>
<dbReference type="GO" id="GO:0052716">
    <property type="term" value="F:hydroquinone:oxygen oxidoreductase activity"/>
    <property type="evidence" value="ECO:0007669"/>
    <property type="project" value="UniProtKB-ARBA"/>
</dbReference>
<dbReference type="Gene3D" id="2.60.40.420">
    <property type="entry name" value="Cupredoxins - blue copper proteins"/>
    <property type="match status" value="3"/>
</dbReference>
<dbReference type="InterPro" id="IPR045087">
    <property type="entry name" value="Cu-oxidase_fam"/>
</dbReference>
<dbReference type="PANTHER" id="PTHR11709:SF488">
    <property type="entry name" value="LACCASE-RELATED"/>
    <property type="match status" value="1"/>
</dbReference>
<reference evidence="12" key="2">
    <citation type="journal article" date="2023" name="IMA Fungus">
        <title>Comparative genomic study of the Penicillium genus elucidates a diverse pangenome and 15 lateral gene transfer events.</title>
        <authorList>
            <person name="Petersen C."/>
            <person name="Sorensen T."/>
            <person name="Nielsen M.R."/>
            <person name="Sondergaard T.E."/>
            <person name="Sorensen J.L."/>
            <person name="Fitzpatrick D.A."/>
            <person name="Frisvad J.C."/>
            <person name="Nielsen K.L."/>
        </authorList>
    </citation>
    <scope>NUCLEOTIDE SEQUENCE</scope>
    <source>
        <strain evidence="12">IBT 29677</strain>
    </source>
</reference>
<reference evidence="12" key="1">
    <citation type="submission" date="2022-12" db="EMBL/GenBank/DDBJ databases">
        <authorList>
            <person name="Petersen C."/>
        </authorList>
    </citation>
    <scope>NUCLEOTIDE SEQUENCE</scope>
    <source>
        <strain evidence="12">IBT 29677</strain>
    </source>
</reference>
<dbReference type="InterPro" id="IPR011707">
    <property type="entry name" value="Cu-oxidase-like_N"/>
</dbReference>
<evidence type="ECO:0000259" key="10">
    <source>
        <dbReference type="Pfam" id="PF07731"/>
    </source>
</evidence>
<evidence type="ECO:0000256" key="2">
    <source>
        <dbReference type="ARBA" id="ARBA00022723"/>
    </source>
</evidence>
<dbReference type="Pfam" id="PF00394">
    <property type="entry name" value="Cu-oxidase"/>
    <property type="match status" value="1"/>
</dbReference>
<evidence type="ECO:0000313" key="13">
    <source>
        <dbReference type="Proteomes" id="UP001147747"/>
    </source>
</evidence>
<feature type="compositionally biased region" description="Low complexity" evidence="7">
    <location>
        <begin position="566"/>
        <end position="599"/>
    </location>
</feature>
<feature type="signal peptide" evidence="8">
    <location>
        <begin position="1"/>
        <end position="18"/>
    </location>
</feature>
<dbReference type="CDD" id="cd13898">
    <property type="entry name" value="CuRO_3_Abr2_like"/>
    <property type="match status" value="1"/>
</dbReference>
<dbReference type="EMBL" id="JAPZBU010000011">
    <property type="protein sequence ID" value="KAJ5379474.1"/>
    <property type="molecule type" value="Genomic_DNA"/>
</dbReference>
<dbReference type="InterPro" id="IPR033138">
    <property type="entry name" value="Cu_oxidase_CS"/>
</dbReference>
<dbReference type="Pfam" id="PF07731">
    <property type="entry name" value="Cu-oxidase_2"/>
    <property type="match status" value="1"/>
</dbReference>
<evidence type="ECO:0000256" key="3">
    <source>
        <dbReference type="ARBA" id="ARBA00022729"/>
    </source>
</evidence>
<evidence type="ECO:0000256" key="4">
    <source>
        <dbReference type="ARBA" id="ARBA00023002"/>
    </source>
</evidence>
<protein>
    <submittedName>
        <fullName evidence="12">Multicopper oxidase type 2</fullName>
    </submittedName>
</protein>
<sequence>MRTLLALASTGLAPLALAKQVHFDLDLTWQKGAPDGNVREMVFMNDQFPGPELRLEQGDDVEVVVHNNLPYNTSLHFHGIEQRGTPWSDGVLGLTQKPIQPGHSWTYRWKATQYGTYWYHAHAQAELMDGLYGPIWISPAAGTPDPFHFISSNPADINAMKAAEKNPQLVMLSDWDHLTAAEYQKAQEDTSVNIICSDSILVNGRGSVYCPGTANISSVELPYLSTAINNQPLTDKGLKLISAAALKALMFSIDEHPMYIYEVDGAYIEPQLAETFSIFSGERYAAMIKLDKPPKDYTIRIPDTQGDQVISGFATMRYKGSDNTSPSAPYVDYGGRNTSASVVPLNNRAIQPYPPVSVPRHADQLVNLTLGRWGSSYTWTASGGPLYDMMANWDDPILYDLNAKKNLASQVTIQTKNGTWVDLLLQLGNMPNTPATQAPHVMHKHSNKAFILGVGPGTFNWATTDEAIAQHPEFFQLDNPQMRDTFVTQGANGPTWMIIRYQVVNPGPFLFHCHIETHMSNGMAVALLDGVDAWPRVPAGEDQSPDAGQGSGQGASQSQGGGQGQASGQDQTSGQGQASGQDQAGDQEESASMSSFWSSHAQTPTPGSGTAASTPLATPSAPQTPQQSFTTSPKPPPQNPQSTKSPLPSPAQATPPTPPEATSEIEDYGEWHQVRHGLMKLIGQKISERVEESDRDI</sequence>
<dbReference type="FunFam" id="2.60.40.420:FF:000036">
    <property type="entry name" value="L-ascorbate oxidase"/>
    <property type="match status" value="1"/>
</dbReference>
<dbReference type="CDD" id="cd13876">
    <property type="entry name" value="CuRO_2_Abr2_like"/>
    <property type="match status" value="1"/>
</dbReference>
<evidence type="ECO:0000256" key="7">
    <source>
        <dbReference type="SAM" id="MobiDB-lite"/>
    </source>
</evidence>
<dbReference type="GO" id="GO:0005507">
    <property type="term" value="F:copper ion binding"/>
    <property type="evidence" value="ECO:0007669"/>
    <property type="project" value="InterPro"/>
</dbReference>
<dbReference type="SUPFAM" id="SSF49503">
    <property type="entry name" value="Cupredoxins"/>
    <property type="match status" value="3"/>
</dbReference>
<feature type="domain" description="Plastocyanin-like" evidence="11">
    <location>
        <begin position="28"/>
        <end position="140"/>
    </location>
</feature>
<evidence type="ECO:0000313" key="12">
    <source>
        <dbReference type="EMBL" id="KAJ5379474.1"/>
    </source>
</evidence>
<comment type="caution">
    <text evidence="12">The sequence shown here is derived from an EMBL/GenBank/DDBJ whole genome shotgun (WGS) entry which is preliminary data.</text>
</comment>
<keyword evidence="4" id="KW-0560">Oxidoreductase</keyword>
<name>A0A9W9SLJ5_9EURO</name>
<dbReference type="InterPro" id="IPR001117">
    <property type="entry name" value="Cu-oxidase_2nd"/>
</dbReference>
<dbReference type="AlphaFoldDB" id="A0A9W9SLJ5"/>
<evidence type="ECO:0000256" key="5">
    <source>
        <dbReference type="ARBA" id="ARBA00023008"/>
    </source>
</evidence>
<dbReference type="CDD" id="cd13850">
    <property type="entry name" value="CuRO_1_Abr2_like"/>
    <property type="match status" value="1"/>
</dbReference>
<comment type="similarity">
    <text evidence="1">Belongs to the multicopper oxidase family.</text>
</comment>
<dbReference type="PANTHER" id="PTHR11709">
    <property type="entry name" value="MULTI-COPPER OXIDASE"/>
    <property type="match status" value="1"/>
</dbReference>
<keyword evidence="3 8" id="KW-0732">Signal</keyword>
<keyword evidence="13" id="KW-1185">Reference proteome</keyword>
<accession>A0A9W9SLJ5</accession>
<feature type="domain" description="Plastocyanin-like" evidence="10">
    <location>
        <begin position="402"/>
        <end position="529"/>
    </location>
</feature>
<evidence type="ECO:0000256" key="1">
    <source>
        <dbReference type="ARBA" id="ARBA00010609"/>
    </source>
</evidence>
<dbReference type="InterPro" id="IPR008972">
    <property type="entry name" value="Cupredoxin"/>
</dbReference>
<feature type="compositionally biased region" description="Pro residues" evidence="7">
    <location>
        <begin position="647"/>
        <end position="659"/>
    </location>
</feature>
<dbReference type="PROSITE" id="PS00080">
    <property type="entry name" value="MULTICOPPER_OXIDASE2"/>
    <property type="match status" value="1"/>
</dbReference>
<feature type="compositionally biased region" description="Low complexity" evidence="7">
    <location>
        <begin position="610"/>
        <end position="632"/>
    </location>
</feature>
<dbReference type="Pfam" id="PF07732">
    <property type="entry name" value="Cu-oxidase_3"/>
    <property type="match status" value="1"/>
</dbReference>
<organism evidence="12 13">
    <name type="scientific">Penicillium cosmopolitanum</name>
    <dbReference type="NCBI Taxonomy" id="1131564"/>
    <lineage>
        <taxon>Eukaryota</taxon>
        <taxon>Fungi</taxon>
        <taxon>Dikarya</taxon>
        <taxon>Ascomycota</taxon>
        <taxon>Pezizomycotina</taxon>
        <taxon>Eurotiomycetes</taxon>
        <taxon>Eurotiomycetidae</taxon>
        <taxon>Eurotiales</taxon>
        <taxon>Aspergillaceae</taxon>
        <taxon>Penicillium</taxon>
    </lineage>
</organism>
<proteinExistence type="inferred from homology"/>
<dbReference type="RefSeq" id="XP_056483260.1">
    <property type="nucleotide sequence ID" value="XM_056637230.1"/>
</dbReference>
<dbReference type="Proteomes" id="UP001147747">
    <property type="component" value="Unassembled WGS sequence"/>
</dbReference>
<dbReference type="GO" id="GO:0042440">
    <property type="term" value="P:pigment metabolic process"/>
    <property type="evidence" value="ECO:0007669"/>
    <property type="project" value="UniProtKB-ARBA"/>
</dbReference>
<evidence type="ECO:0000259" key="11">
    <source>
        <dbReference type="Pfam" id="PF07732"/>
    </source>
</evidence>
<keyword evidence="6" id="KW-0325">Glycoprotein</keyword>
<evidence type="ECO:0000259" key="9">
    <source>
        <dbReference type="Pfam" id="PF00394"/>
    </source>
</evidence>
<feature type="domain" description="Plastocyanin-like" evidence="9">
    <location>
        <begin position="169"/>
        <end position="320"/>
    </location>
</feature>
<dbReference type="OrthoDB" id="2121828at2759"/>
<dbReference type="GeneID" id="81376210"/>
<dbReference type="InterPro" id="IPR011706">
    <property type="entry name" value="Cu-oxidase_C"/>
</dbReference>
<keyword evidence="5" id="KW-0186">Copper</keyword>
<keyword evidence="2" id="KW-0479">Metal-binding</keyword>
<feature type="chain" id="PRO_5040877802" evidence="8">
    <location>
        <begin position="19"/>
        <end position="697"/>
    </location>
</feature>
<gene>
    <name evidence="12" type="ORF">N7509_012593</name>
</gene>
<dbReference type="PROSITE" id="PS00079">
    <property type="entry name" value="MULTICOPPER_OXIDASE1"/>
    <property type="match status" value="1"/>
</dbReference>
<evidence type="ECO:0000256" key="6">
    <source>
        <dbReference type="ARBA" id="ARBA00023180"/>
    </source>
</evidence>
<feature type="region of interest" description="Disordered" evidence="7">
    <location>
        <begin position="536"/>
        <end position="669"/>
    </location>
</feature>
<evidence type="ECO:0000256" key="8">
    <source>
        <dbReference type="SAM" id="SignalP"/>
    </source>
</evidence>
<feature type="compositionally biased region" description="Gly residues" evidence="7">
    <location>
        <begin position="549"/>
        <end position="565"/>
    </location>
</feature>